<keyword evidence="2" id="KW-1185">Reference proteome</keyword>
<dbReference type="EMBL" id="SPHZ02000007">
    <property type="protein sequence ID" value="KAF0906974.1"/>
    <property type="molecule type" value="Genomic_DNA"/>
</dbReference>
<evidence type="ECO:0000313" key="1">
    <source>
        <dbReference type="EMBL" id="KAF0906974.1"/>
    </source>
</evidence>
<accession>A0A6G1D4C7</accession>
<evidence type="ECO:0000313" key="2">
    <source>
        <dbReference type="Proteomes" id="UP000479710"/>
    </source>
</evidence>
<name>A0A6G1D4C7_9ORYZ</name>
<comment type="caution">
    <text evidence="1">The sequence shown here is derived from an EMBL/GenBank/DDBJ whole genome shotgun (WGS) entry which is preliminary data.</text>
</comment>
<organism evidence="1 2">
    <name type="scientific">Oryza meyeriana var. granulata</name>
    <dbReference type="NCBI Taxonomy" id="110450"/>
    <lineage>
        <taxon>Eukaryota</taxon>
        <taxon>Viridiplantae</taxon>
        <taxon>Streptophyta</taxon>
        <taxon>Embryophyta</taxon>
        <taxon>Tracheophyta</taxon>
        <taxon>Spermatophyta</taxon>
        <taxon>Magnoliopsida</taxon>
        <taxon>Liliopsida</taxon>
        <taxon>Poales</taxon>
        <taxon>Poaceae</taxon>
        <taxon>BOP clade</taxon>
        <taxon>Oryzoideae</taxon>
        <taxon>Oryzeae</taxon>
        <taxon>Oryzinae</taxon>
        <taxon>Oryza</taxon>
        <taxon>Oryza meyeriana</taxon>
    </lineage>
</organism>
<reference evidence="1 2" key="1">
    <citation type="submission" date="2019-11" db="EMBL/GenBank/DDBJ databases">
        <title>Whole genome sequence of Oryza granulata.</title>
        <authorList>
            <person name="Li W."/>
        </authorList>
    </citation>
    <scope>NUCLEOTIDE SEQUENCE [LARGE SCALE GENOMIC DNA]</scope>
    <source>
        <strain evidence="2">cv. Menghai</strain>
        <tissue evidence="1">Leaf</tissue>
    </source>
</reference>
<dbReference type="AlphaFoldDB" id="A0A6G1D4C7"/>
<sequence length="59" mass="6172">MRSGGFSGLRGWPGQLQTSYRWWVAIGCGDSKVAVVSSVMSQERTVGGGSVAGKRAPTN</sequence>
<protein>
    <submittedName>
        <fullName evidence="1">Uncharacterized protein</fullName>
    </submittedName>
</protein>
<proteinExistence type="predicted"/>
<dbReference type="Proteomes" id="UP000479710">
    <property type="component" value="Unassembled WGS sequence"/>
</dbReference>
<gene>
    <name evidence="1" type="ORF">E2562_013554</name>
</gene>